<comment type="subcellular location">
    <subcellularLocation>
        <location evidence="2">Cell membrane</location>
        <topology evidence="2">Multi-pass membrane protein</topology>
    </subcellularLocation>
</comment>
<keyword evidence="10" id="KW-0406">Ion transport</keyword>
<keyword evidence="8 14" id="KW-0812">Transmembrane</keyword>
<feature type="transmembrane region" description="Helical" evidence="14">
    <location>
        <begin position="413"/>
        <end position="432"/>
    </location>
</feature>
<evidence type="ECO:0000256" key="6">
    <source>
        <dbReference type="ARBA" id="ARBA00022449"/>
    </source>
</evidence>
<dbReference type="Proteomes" id="UP000660611">
    <property type="component" value="Unassembled WGS sequence"/>
</dbReference>
<dbReference type="GO" id="GO:0042910">
    <property type="term" value="F:xenobiotic transmembrane transporter activity"/>
    <property type="evidence" value="ECO:0007669"/>
    <property type="project" value="InterPro"/>
</dbReference>
<feature type="compositionally biased region" description="Low complexity" evidence="13">
    <location>
        <begin position="482"/>
        <end position="493"/>
    </location>
</feature>
<protein>
    <recommendedName>
        <fullName evidence="4">Probable multidrug resistance protein NorM</fullName>
    </recommendedName>
    <alternativeName>
        <fullName evidence="12">Multidrug-efflux transporter</fullName>
    </alternativeName>
</protein>
<evidence type="ECO:0000256" key="13">
    <source>
        <dbReference type="SAM" id="MobiDB-lite"/>
    </source>
</evidence>
<keyword evidence="5" id="KW-0813">Transport</keyword>
<feature type="transmembrane region" description="Helical" evidence="14">
    <location>
        <begin position="110"/>
        <end position="130"/>
    </location>
</feature>
<sequence>MPSAGPAYIVSRYLDSRYYETRYVVGHLRPLLRLALPNYVALLSAVVAGIVDVAWVARLGPAAVAAVAVATNVENALLGVILLVNGGVVVVLAGRIAAGDRPGARAAIRAAWRIFAALTPVVVLAGWALRRPLAALFLPGPGAASLAVEYFAVSLPAVAIFYAQQVVDGIFAGHGDTRTPMRLALVANALLVTLDPVVIYGWGPAPACGVVGAAVATAFGRAVALAIGLLLLRRRRAFTEPAGPTGSAVRALVATGAPIAGDFLVRMAGALAVVALVGRFGVTAVAAYGIGMKALYFATMAFYAIRNAATIHTPRVLGSVGGEAGGAVGGEASEARRQAVGRQVLRLALGAGVLAGVVFAGSAAPLMRLFTGDAQVIAAGTVFLRCVGGYLVPIAGVIALGGFLVASGRGARLFAVTVVGITAQTVLGWSLATAIGLPGVWLAMGLSALLQLGLVLRLARLGPRRPAVRSAASRAPVPPGGPRRAGSAHTRSG</sequence>
<evidence type="ECO:0000256" key="12">
    <source>
        <dbReference type="ARBA" id="ARBA00031636"/>
    </source>
</evidence>
<evidence type="ECO:0000256" key="2">
    <source>
        <dbReference type="ARBA" id="ARBA00004651"/>
    </source>
</evidence>
<feature type="transmembrane region" description="Helical" evidence="14">
    <location>
        <begin position="39"/>
        <end position="57"/>
    </location>
</feature>
<feature type="transmembrane region" description="Helical" evidence="14">
    <location>
        <begin position="77"/>
        <end position="98"/>
    </location>
</feature>
<evidence type="ECO:0000313" key="16">
    <source>
        <dbReference type="Proteomes" id="UP000660611"/>
    </source>
</evidence>
<dbReference type="AlphaFoldDB" id="A0A919PN81"/>
<evidence type="ECO:0000256" key="7">
    <source>
        <dbReference type="ARBA" id="ARBA00022475"/>
    </source>
</evidence>
<organism evidence="15 16">
    <name type="scientific">Dactylosporangium siamense</name>
    <dbReference type="NCBI Taxonomy" id="685454"/>
    <lineage>
        <taxon>Bacteria</taxon>
        <taxon>Bacillati</taxon>
        <taxon>Actinomycetota</taxon>
        <taxon>Actinomycetes</taxon>
        <taxon>Micromonosporales</taxon>
        <taxon>Micromonosporaceae</taxon>
        <taxon>Dactylosporangium</taxon>
    </lineage>
</organism>
<feature type="transmembrane region" description="Helical" evidence="14">
    <location>
        <begin position="183"/>
        <end position="203"/>
    </location>
</feature>
<keyword evidence="11 14" id="KW-0472">Membrane</keyword>
<feature type="transmembrane region" description="Helical" evidence="14">
    <location>
        <begin position="252"/>
        <end position="278"/>
    </location>
</feature>
<evidence type="ECO:0000256" key="9">
    <source>
        <dbReference type="ARBA" id="ARBA00022989"/>
    </source>
</evidence>
<comment type="caution">
    <text evidence="15">The sequence shown here is derived from an EMBL/GenBank/DDBJ whole genome shotgun (WGS) entry which is preliminary data.</text>
</comment>
<comment type="similarity">
    <text evidence="3">Belongs to the multi antimicrobial extrusion (MATE) (TC 2.A.66.1) family.</text>
</comment>
<feature type="transmembrane region" description="Helical" evidence="14">
    <location>
        <begin position="438"/>
        <end position="459"/>
    </location>
</feature>
<dbReference type="PANTHER" id="PTHR43298">
    <property type="entry name" value="MULTIDRUG RESISTANCE PROTEIN NORM-RELATED"/>
    <property type="match status" value="1"/>
</dbReference>
<dbReference type="GO" id="GO:0015297">
    <property type="term" value="F:antiporter activity"/>
    <property type="evidence" value="ECO:0007669"/>
    <property type="project" value="UniProtKB-KW"/>
</dbReference>
<feature type="transmembrane region" description="Helical" evidence="14">
    <location>
        <begin position="209"/>
        <end position="232"/>
    </location>
</feature>
<dbReference type="PANTHER" id="PTHR43298:SF2">
    <property type="entry name" value="FMN_FAD EXPORTER YEEO-RELATED"/>
    <property type="match status" value="1"/>
</dbReference>
<keyword evidence="16" id="KW-1185">Reference proteome</keyword>
<feature type="transmembrane region" description="Helical" evidence="14">
    <location>
        <begin position="344"/>
        <end position="367"/>
    </location>
</feature>
<proteinExistence type="inferred from homology"/>
<reference evidence="15" key="1">
    <citation type="submission" date="2021-01" db="EMBL/GenBank/DDBJ databases">
        <title>Whole genome shotgun sequence of Dactylosporangium siamense NBRC 106093.</title>
        <authorList>
            <person name="Komaki H."/>
            <person name="Tamura T."/>
        </authorList>
    </citation>
    <scope>NUCLEOTIDE SEQUENCE</scope>
    <source>
        <strain evidence="15">NBRC 106093</strain>
    </source>
</reference>
<evidence type="ECO:0000256" key="3">
    <source>
        <dbReference type="ARBA" id="ARBA00010199"/>
    </source>
</evidence>
<feature type="transmembrane region" description="Helical" evidence="14">
    <location>
        <begin position="284"/>
        <end position="305"/>
    </location>
</feature>
<evidence type="ECO:0000256" key="1">
    <source>
        <dbReference type="ARBA" id="ARBA00003408"/>
    </source>
</evidence>
<keyword evidence="9 14" id="KW-1133">Transmembrane helix</keyword>
<evidence type="ECO:0000256" key="8">
    <source>
        <dbReference type="ARBA" id="ARBA00022692"/>
    </source>
</evidence>
<dbReference type="InterPro" id="IPR050222">
    <property type="entry name" value="MATE_MdtK"/>
</dbReference>
<dbReference type="GO" id="GO:0005886">
    <property type="term" value="C:plasma membrane"/>
    <property type="evidence" value="ECO:0007669"/>
    <property type="project" value="UniProtKB-SubCell"/>
</dbReference>
<dbReference type="PIRSF" id="PIRSF006603">
    <property type="entry name" value="DinF"/>
    <property type="match status" value="1"/>
</dbReference>
<dbReference type="InterPro" id="IPR002528">
    <property type="entry name" value="MATE_fam"/>
</dbReference>
<feature type="transmembrane region" description="Helical" evidence="14">
    <location>
        <begin position="150"/>
        <end position="171"/>
    </location>
</feature>
<evidence type="ECO:0000256" key="4">
    <source>
        <dbReference type="ARBA" id="ARBA00020268"/>
    </source>
</evidence>
<evidence type="ECO:0000313" key="15">
    <source>
        <dbReference type="EMBL" id="GIG47069.1"/>
    </source>
</evidence>
<evidence type="ECO:0000256" key="5">
    <source>
        <dbReference type="ARBA" id="ARBA00022448"/>
    </source>
</evidence>
<keyword evidence="7" id="KW-1003">Cell membrane</keyword>
<evidence type="ECO:0000256" key="10">
    <source>
        <dbReference type="ARBA" id="ARBA00023065"/>
    </source>
</evidence>
<dbReference type="InterPro" id="IPR048279">
    <property type="entry name" value="MdtK-like"/>
</dbReference>
<gene>
    <name evidence="15" type="ORF">Dsi01nite_051100</name>
</gene>
<feature type="region of interest" description="Disordered" evidence="13">
    <location>
        <begin position="469"/>
        <end position="493"/>
    </location>
</feature>
<feature type="transmembrane region" description="Helical" evidence="14">
    <location>
        <begin position="387"/>
        <end position="406"/>
    </location>
</feature>
<dbReference type="GO" id="GO:0006811">
    <property type="term" value="P:monoatomic ion transport"/>
    <property type="evidence" value="ECO:0007669"/>
    <property type="project" value="UniProtKB-KW"/>
</dbReference>
<evidence type="ECO:0000256" key="11">
    <source>
        <dbReference type="ARBA" id="ARBA00023136"/>
    </source>
</evidence>
<evidence type="ECO:0000256" key="14">
    <source>
        <dbReference type="SAM" id="Phobius"/>
    </source>
</evidence>
<comment type="function">
    <text evidence="1">Multidrug efflux pump.</text>
</comment>
<name>A0A919PN81_9ACTN</name>
<keyword evidence="6" id="KW-0050">Antiport</keyword>
<dbReference type="EMBL" id="BONQ01000081">
    <property type="protein sequence ID" value="GIG47069.1"/>
    <property type="molecule type" value="Genomic_DNA"/>
</dbReference>
<accession>A0A919PN81</accession>
<dbReference type="Pfam" id="PF01554">
    <property type="entry name" value="MatE"/>
    <property type="match status" value="2"/>
</dbReference>